<feature type="repeat" description="ANK" evidence="3">
    <location>
        <begin position="147"/>
        <end position="168"/>
    </location>
</feature>
<dbReference type="InterPro" id="IPR036770">
    <property type="entry name" value="Ankyrin_rpt-contain_sf"/>
</dbReference>
<evidence type="ECO:0000259" key="6">
    <source>
        <dbReference type="PROSITE" id="PS50089"/>
    </source>
</evidence>
<dbReference type="PROSITE" id="PS50089">
    <property type="entry name" value="ZF_RING_2"/>
    <property type="match status" value="1"/>
</dbReference>
<keyword evidence="5" id="KW-0175">Coiled coil</keyword>
<keyword evidence="4" id="KW-0863">Zinc-finger</keyword>
<dbReference type="Proteomes" id="UP000243579">
    <property type="component" value="Unassembled WGS sequence"/>
</dbReference>
<evidence type="ECO:0000313" key="7">
    <source>
        <dbReference type="EMBL" id="OQR91861.1"/>
    </source>
</evidence>
<reference evidence="7 8" key="1">
    <citation type="journal article" date="2014" name="Genome Biol. Evol.">
        <title>The secreted proteins of Achlya hypogyna and Thraustotheca clavata identify the ancestral oomycete secretome and reveal gene acquisitions by horizontal gene transfer.</title>
        <authorList>
            <person name="Misner I."/>
            <person name="Blouin N."/>
            <person name="Leonard G."/>
            <person name="Richards T.A."/>
            <person name="Lane C.E."/>
        </authorList>
    </citation>
    <scope>NUCLEOTIDE SEQUENCE [LARGE SCALE GENOMIC DNA]</scope>
    <source>
        <strain evidence="7 8">ATCC 48635</strain>
    </source>
</reference>
<dbReference type="OrthoDB" id="10038642at2759"/>
<dbReference type="Pfam" id="PF13920">
    <property type="entry name" value="zf-C3HC4_3"/>
    <property type="match status" value="1"/>
</dbReference>
<accession>A0A1V9Z1M3</accession>
<dbReference type="SUPFAM" id="SSF48403">
    <property type="entry name" value="Ankyrin repeat"/>
    <property type="match status" value="1"/>
</dbReference>
<organism evidence="7 8">
    <name type="scientific">Achlya hypogyna</name>
    <name type="common">Oomycete</name>
    <name type="synonym">Protoachlya hypogyna</name>
    <dbReference type="NCBI Taxonomy" id="1202772"/>
    <lineage>
        <taxon>Eukaryota</taxon>
        <taxon>Sar</taxon>
        <taxon>Stramenopiles</taxon>
        <taxon>Oomycota</taxon>
        <taxon>Saprolegniomycetes</taxon>
        <taxon>Saprolegniales</taxon>
        <taxon>Achlyaceae</taxon>
        <taxon>Achlya</taxon>
    </lineage>
</organism>
<keyword evidence="1" id="KW-0677">Repeat</keyword>
<dbReference type="Pfam" id="PF12796">
    <property type="entry name" value="Ank_2"/>
    <property type="match status" value="1"/>
</dbReference>
<sequence>MERQASKSRKQLQSLEKALGALKLKQSKLRTKQASVHEGDLYGKQLHERKLAKLDAEIQDLHMRKEEAFRPEFFQPETIPLFAAEYGVVKVLQEFVSTMTPVTSAFLEYADPATGNTPILMACAKGYVECAKILIAVGAHVGVVNNAGYTALHCACANGQPDAVKLLLAVPYFDPYVKDRRQLMAIHVARIACLEHDHWACYEECARLLEDRCGIYRGWLFESVESSVVKMALNLHSWKSRFVVVLRTDVHSSTLEMAFYDTKPGARLPPVPNSTVMYKLGTPIVQPGTQRTFGNKELSFCFSGIQRTHDDQRGVLRKIECAAMDAPGLASWTTFFETYAVLKDVPDALLVPLHSSPPPAPEASPAPVARSASASAVTESVLSPPWVAQRSVSEPKLLHVPDEVVPSDAPVPSAPMLSPVVEVAAASAPPLEAAAGGTRECVVCFDGPQSAVCVPCGHNAVCMRCADYILAAPARPCPVCRSPVREIIRLYQC</sequence>
<dbReference type="PANTHER" id="PTHR24126:SF14">
    <property type="entry name" value="ANK_REP_REGION DOMAIN-CONTAINING PROTEIN"/>
    <property type="match status" value="1"/>
</dbReference>
<keyword evidence="4" id="KW-0862">Zinc</keyword>
<evidence type="ECO:0000256" key="4">
    <source>
        <dbReference type="PROSITE-ProRule" id="PRU00175"/>
    </source>
</evidence>
<evidence type="ECO:0000256" key="2">
    <source>
        <dbReference type="ARBA" id="ARBA00023043"/>
    </source>
</evidence>
<feature type="domain" description="RING-type" evidence="6">
    <location>
        <begin position="441"/>
        <end position="481"/>
    </location>
</feature>
<dbReference type="InterPro" id="IPR013083">
    <property type="entry name" value="Znf_RING/FYVE/PHD"/>
</dbReference>
<dbReference type="InterPro" id="IPR002110">
    <property type="entry name" value="Ankyrin_rpt"/>
</dbReference>
<proteinExistence type="predicted"/>
<evidence type="ECO:0000256" key="5">
    <source>
        <dbReference type="SAM" id="Coils"/>
    </source>
</evidence>
<evidence type="ECO:0000313" key="8">
    <source>
        <dbReference type="Proteomes" id="UP000243579"/>
    </source>
</evidence>
<keyword evidence="8" id="KW-1185">Reference proteome</keyword>
<keyword evidence="4" id="KW-0479">Metal-binding</keyword>
<dbReference type="SMART" id="SM00248">
    <property type="entry name" value="ANK"/>
    <property type="match status" value="2"/>
</dbReference>
<dbReference type="InterPro" id="IPR001841">
    <property type="entry name" value="Znf_RING"/>
</dbReference>
<keyword evidence="2 3" id="KW-0040">ANK repeat</keyword>
<dbReference type="GO" id="GO:0008270">
    <property type="term" value="F:zinc ion binding"/>
    <property type="evidence" value="ECO:0007669"/>
    <property type="project" value="UniProtKB-KW"/>
</dbReference>
<evidence type="ECO:0000256" key="1">
    <source>
        <dbReference type="ARBA" id="ARBA00022737"/>
    </source>
</evidence>
<dbReference type="PANTHER" id="PTHR24126">
    <property type="entry name" value="ANKYRIN REPEAT, PH AND SEC7 DOMAIN CONTAINING PROTEIN SECG-RELATED"/>
    <property type="match status" value="1"/>
</dbReference>
<gene>
    <name evidence="7" type="ORF">ACHHYP_20165</name>
</gene>
<feature type="coiled-coil region" evidence="5">
    <location>
        <begin position="5"/>
        <end position="64"/>
    </location>
</feature>
<dbReference type="PROSITE" id="PS50297">
    <property type="entry name" value="ANK_REP_REGION"/>
    <property type="match status" value="2"/>
</dbReference>
<dbReference type="Gene3D" id="1.25.40.20">
    <property type="entry name" value="Ankyrin repeat-containing domain"/>
    <property type="match status" value="1"/>
</dbReference>
<comment type="caution">
    <text evidence="7">The sequence shown here is derived from an EMBL/GenBank/DDBJ whole genome shotgun (WGS) entry which is preliminary data.</text>
</comment>
<dbReference type="PROSITE" id="PS50088">
    <property type="entry name" value="ANK_REPEAT"/>
    <property type="match status" value="2"/>
</dbReference>
<dbReference type="SUPFAM" id="SSF57850">
    <property type="entry name" value="RING/U-box"/>
    <property type="match status" value="1"/>
</dbReference>
<dbReference type="EMBL" id="JNBR01000497">
    <property type="protein sequence ID" value="OQR91861.1"/>
    <property type="molecule type" value="Genomic_DNA"/>
</dbReference>
<feature type="repeat" description="ANK" evidence="3">
    <location>
        <begin position="114"/>
        <end position="146"/>
    </location>
</feature>
<protein>
    <recommendedName>
        <fullName evidence="6">RING-type domain-containing protein</fullName>
    </recommendedName>
</protein>
<evidence type="ECO:0000256" key="3">
    <source>
        <dbReference type="PROSITE-ProRule" id="PRU00023"/>
    </source>
</evidence>
<name>A0A1V9Z1M3_ACHHY</name>
<dbReference type="AlphaFoldDB" id="A0A1V9Z1M3"/>
<dbReference type="SMART" id="SM00184">
    <property type="entry name" value="RING"/>
    <property type="match status" value="1"/>
</dbReference>
<dbReference type="STRING" id="1202772.A0A1V9Z1M3"/>
<dbReference type="Gene3D" id="3.30.40.10">
    <property type="entry name" value="Zinc/RING finger domain, C3HC4 (zinc finger)"/>
    <property type="match status" value="1"/>
</dbReference>